<comment type="similarity">
    <text evidence="2">Belongs to the CCDC85 family.</text>
</comment>
<reference evidence="8" key="1">
    <citation type="submission" date="2025-08" db="UniProtKB">
        <authorList>
            <consortium name="RefSeq"/>
        </authorList>
    </citation>
    <scope>IDENTIFICATION</scope>
    <source>
        <tissue evidence="8">Sperm</tissue>
    </source>
</reference>
<dbReference type="Proteomes" id="UP001318040">
    <property type="component" value="Chromosome 53"/>
</dbReference>
<feature type="compositionally biased region" description="Pro residues" evidence="6">
    <location>
        <begin position="439"/>
        <end position="455"/>
    </location>
</feature>
<dbReference type="GeneID" id="116953978"/>
<feature type="compositionally biased region" description="Pro residues" evidence="6">
    <location>
        <begin position="333"/>
        <end position="345"/>
    </location>
</feature>
<accession>A0AAJ7U5H4</accession>
<dbReference type="PANTHER" id="PTHR13546:SF15">
    <property type="entry name" value="CCDC85"/>
    <property type="match status" value="1"/>
</dbReference>
<feature type="compositionally biased region" description="Low complexity" evidence="6">
    <location>
        <begin position="198"/>
        <end position="231"/>
    </location>
</feature>
<dbReference type="PANTHER" id="PTHR13546">
    <property type="entry name" value="RE60986P"/>
    <property type="match status" value="1"/>
</dbReference>
<keyword evidence="7" id="KW-1185">Reference proteome</keyword>
<dbReference type="InterPro" id="IPR019359">
    <property type="entry name" value="CCDC85"/>
</dbReference>
<evidence type="ECO:0000313" key="8">
    <source>
        <dbReference type="RefSeq" id="XP_032830218.1"/>
    </source>
</evidence>
<feature type="region of interest" description="Disordered" evidence="6">
    <location>
        <begin position="316"/>
        <end position="391"/>
    </location>
</feature>
<proteinExistence type="inferred from homology"/>
<evidence type="ECO:0000256" key="1">
    <source>
        <dbReference type="ARBA" id="ARBA00004536"/>
    </source>
</evidence>
<protein>
    <submittedName>
        <fullName evidence="8">Coiled-coil domain-containing protein 85C-A-like isoform X1</fullName>
    </submittedName>
</protein>
<evidence type="ECO:0000256" key="3">
    <source>
        <dbReference type="ARBA" id="ARBA00022949"/>
    </source>
</evidence>
<keyword evidence="4 5" id="KW-0175">Coiled coil</keyword>
<feature type="compositionally biased region" description="Gly residues" evidence="6">
    <location>
        <begin position="361"/>
        <end position="373"/>
    </location>
</feature>
<gene>
    <name evidence="8" type="primary">LOC116953978</name>
</gene>
<evidence type="ECO:0000256" key="2">
    <source>
        <dbReference type="ARBA" id="ARBA00009052"/>
    </source>
</evidence>
<dbReference type="RefSeq" id="XP_032830218.1">
    <property type="nucleotide sequence ID" value="XM_032974327.1"/>
</dbReference>
<feature type="coiled-coil region" evidence="5">
    <location>
        <begin position="57"/>
        <end position="84"/>
    </location>
</feature>
<evidence type="ECO:0000256" key="4">
    <source>
        <dbReference type="ARBA" id="ARBA00023054"/>
    </source>
</evidence>
<feature type="region of interest" description="Disordered" evidence="6">
    <location>
        <begin position="198"/>
        <end position="238"/>
    </location>
</feature>
<name>A0AAJ7U5H4_PETMA</name>
<dbReference type="GO" id="GO:0005912">
    <property type="term" value="C:adherens junction"/>
    <property type="evidence" value="ECO:0007669"/>
    <property type="project" value="UniProtKB-SubCell"/>
</dbReference>
<evidence type="ECO:0000313" key="7">
    <source>
        <dbReference type="Proteomes" id="UP001318040"/>
    </source>
</evidence>
<evidence type="ECO:0000256" key="5">
    <source>
        <dbReference type="SAM" id="Coils"/>
    </source>
</evidence>
<comment type="subcellular location">
    <subcellularLocation>
        <location evidence="1">Cell junction</location>
        <location evidence="1">Adherens junction</location>
    </subcellularLocation>
</comment>
<dbReference type="Pfam" id="PF10226">
    <property type="entry name" value="CCDC85"/>
    <property type="match status" value="1"/>
</dbReference>
<organism evidence="7 8">
    <name type="scientific">Petromyzon marinus</name>
    <name type="common">Sea lamprey</name>
    <dbReference type="NCBI Taxonomy" id="7757"/>
    <lineage>
        <taxon>Eukaryota</taxon>
        <taxon>Metazoa</taxon>
        <taxon>Chordata</taxon>
        <taxon>Craniata</taxon>
        <taxon>Vertebrata</taxon>
        <taxon>Cyclostomata</taxon>
        <taxon>Hyperoartia</taxon>
        <taxon>Petromyzontiformes</taxon>
        <taxon>Petromyzontidae</taxon>
        <taxon>Petromyzon</taxon>
    </lineage>
</organism>
<feature type="coiled-coil region" evidence="5">
    <location>
        <begin position="110"/>
        <end position="144"/>
    </location>
</feature>
<feature type="region of interest" description="Disordered" evidence="6">
    <location>
        <begin position="433"/>
        <end position="455"/>
    </location>
</feature>
<dbReference type="AlphaFoldDB" id="A0AAJ7U5H4"/>
<keyword evidence="3" id="KW-0965">Cell junction</keyword>
<feature type="region of interest" description="Disordered" evidence="6">
    <location>
        <begin position="267"/>
        <end position="287"/>
    </location>
</feature>
<sequence>MAKSGEDAKENLSKLPDEELLRWSKEELVRRLRKSEADKMSLMMDHGNLMKEVNRRLQTHLHEIRGLKDVNQRLQDDAQELRDLCCFLDDDRQKAKKLAWEWQRFGRYTAAVLRKEVAAQQRRLRELEVRQDALVRENSDLKELCLMLDEERNGGAAGSRGSVGSQTSLTGAAGAVAPTGGVGAAAGVVVAAAAAVAAPSPGAGTPAGGASVRDGGDGSSSSSSSSGSTSSPDHQHKVAAAAAAAAVAAQGGANAVAREAQLRASAEDLVDAQQQHQQQLRGLGYPNGVSDDPAMYIQHLEARVRQLEDETHNLLQRPSALEAARLDKKGPGGPRPLDSPRPSPPTQHRELGQPSGVWALCGGGGGGGGGGEGSVTARQPSPPSYPGQKPEAVVHAMKVLEVHEKLERQARERDMSEKEKAIVREMCNVVWRKLGDTSGPPPPARPPPPHYPGPV</sequence>
<evidence type="ECO:0000256" key="6">
    <source>
        <dbReference type="SAM" id="MobiDB-lite"/>
    </source>
</evidence>
<dbReference type="KEGG" id="pmrn:116953978"/>